<dbReference type="SUPFAM" id="SSF52540">
    <property type="entry name" value="P-loop containing nucleoside triphosphate hydrolases"/>
    <property type="match status" value="1"/>
</dbReference>
<gene>
    <name evidence="3" type="ORF">GCM10017781_38780</name>
    <name evidence="4" type="ORF">HNQ07_004082</name>
</gene>
<comment type="caution">
    <text evidence="4">The sequence shown here is derived from an EMBL/GenBank/DDBJ whole genome shotgun (WGS) entry which is preliminary data.</text>
</comment>
<sequence length="427" mass="47077">MFLRWVRIENLRSLEQLELSFDAGGKPRKWTLLLAENGTGKTTLLRAIALVTAGSDALAGLLGDIDSWVRNGAQRAKIEAQIATADGETRDIALTIERGDTLASLLSRNQDSIVLLDDALKHADRNYFVVGYGASRRLAMTTSTSGFSVRESSGLSRRTQAVATLFSNDATLYPLSAWIKQLDYQGKGLATVRNTLNRMLPPGTRFKGITRKTGEVLFSTPDGDVPLERLSDGYQNVVAWCGDLLRQITEAFPDRRDPFKARGLLLVDEIDLHLHPIWQRQLIDFVTNQLPNFQIVCTTHSPLTAQQVGPGELIVMRRLAPDQAPQLDPFEGDPRLLRIDQLIVSPIFGIETSLSRELEVARSAHRSGSSAGKTSRTLVDPAVEDSQLAPSIETSSLERQRIDLLKEIRDALSDTQSGEVHAVTETT</sequence>
<dbReference type="EMBL" id="BNAJ01000012">
    <property type="protein sequence ID" value="GHF58732.1"/>
    <property type="molecule type" value="Genomic_DNA"/>
</dbReference>
<dbReference type="Proteomes" id="UP000539473">
    <property type="component" value="Unassembled WGS sequence"/>
</dbReference>
<keyword evidence="3" id="KW-0067">ATP-binding</keyword>
<dbReference type="Proteomes" id="UP000619376">
    <property type="component" value="Unassembled WGS sequence"/>
</dbReference>
<dbReference type="InterPro" id="IPR051396">
    <property type="entry name" value="Bact_Antivir_Def_Nuclease"/>
</dbReference>
<dbReference type="GO" id="GO:0006302">
    <property type="term" value="P:double-strand break repair"/>
    <property type="evidence" value="ECO:0007669"/>
    <property type="project" value="InterPro"/>
</dbReference>
<dbReference type="Gene3D" id="3.40.50.300">
    <property type="entry name" value="P-loop containing nucleotide triphosphate hydrolases"/>
    <property type="match status" value="2"/>
</dbReference>
<dbReference type="InterPro" id="IPR003959">
    <property type="entry name" value="ATPase_AAA_core"/>
</dbReference>
<evidence type="ECO:0000313" key="3">
    <source>
        <dbReference type="EMBL" id="GHF58732.1"/>
    </source>
</evidence>
<feature type="region of interest" description="Disordered" evidence="1">
    <location>
        <begin position="363"/>
        <end position="392"/>
    </location>
</feature>
<reference evidence="6" key="2">
    <citation type="journal article" date="2019" name="Int. J. Syst. Evol. Microbiol.">
        <title>The Global Catalogue of Microorganisms (GCM) 10K type strain sequencing project: providing services to taxonomists for standard genome sequencing and annotation.</title>
        <authorList>
            <consortium name="The Broad Institute Genomics Platform"/>
            <consortium name="The Broad Institute Genome Sequencing Center for Infectious Disease"/>
            <person name="Wu L."/>
            <person name="Ma J."/>
        </authorList>
    </citation>
    <scope>NUCLEOTIDE SEQUENCE [LARGE SCALE GENOMIC DNA]</scope>
    <source>
        <strain evidence="6">CGMCC 1.18437</strain>
    </source>
</reference>
<dbReference type="InterPro" id="IPR003593">
    <property type="entry name" value="AAA+_ATPase"/>
</dbReference>
<dbReference type="GO" id="GO:0005524">
    <property type="term" value="F:ATP binding"/>
    <property type="evidence" value="ECO:0007669"/>
    <property type="project" value="UniProtKB-KW"/>
</dbReference>
<feature type="domain" description="AAA+ ATPase" evidence="2">
    <location>
        <begin position="27"/>
        <end position="325"/>
    </location>
</feature>
<proteinExistence type="predicted"/>
<dbReference type="CDD" id="cd00267">
    <property type="entry name" value="ABC_ATPase"/>
    <property type="match status" value="1"/>
</dbReference>
<dbReference type="SMART" id="SM00382">
    <property type="entry name" value="AAA"/>
    <property type="match status" value="1"/>
</dbReference>
<organism evidence="4 5">
    <name type="scientific">Deinococcus metalli</name>
    <dbReference type="NCBI Taxonomy" id="1141878"/>
    <lineage>
        <taxon>Bacteria</taxon>
        <taxon>Thermotogati</taxon>
        <taxon>Deinococcota</taxon>
        <taxon>Deinococci</taxon>
        <taxon>Deinococcales</taxon>
        <taxon>Deinococcaceae</taxon>
        <taxon>Deinococcus</taxon>
    </lineage>
</organism>
<accession>A0A7W8NS50</accession>
<dbReference type="InterPro" id="IPR038729">
    <property type="entry name" value="Rad50/SbcC_AAA"/>
</dbReference>
<evidence type="ECO:0000313" key="4">
    <source>
        <dbReference type="EMBL" id="MBB5378575.1"/>
    </source>
</evidence>
<dbReference type="AlphaFoldDB" id="A0A7W8NS50"/>
<name>A0A7W8NS50_9DEIO</name>
<dbReference type="GO" id="GO:0016887">
    <property type="term" value="F:ATP hydrolysis activity"/>
    <property type="evidence" value="ECO:0007669"/>
    <property type="project" value="InterPro"/>
</dbReference>
<dbReference type="PANTHER" id="PTHR43581:SF2">
    <property type="entry name" value="EXCINUCLEASE ATPASE SUBUNIT"/>
    <property type="match status" value="1"/>
</dbReference>
<dbReference type="RefSeq" id="WP_184115154.1">
    <property type="nucleotide sequence ID" value="NZ_BNAJ01000012.1"/>
</dbReference>
<dbReference type="PANTHER" id="PTHR43581">
    <property type="entry name" value="ATP/GTP PHOSPHATASE"/>
    <property type="match status" value="1"/>
</dbReference>
<keyword evidence="3" id="KW-0547">Nucleotide-binding</keyword>
<evidence type="ECO:0000256" key="1">
    <source>
        <dbReference type="SAM" id="MobiDB-lite"/>
    </source>
</evidence>
<protein>
    <submittedName>
        <fullName evidence="3">ATP-binding protein</fullName>
    </submittedName>
    <submittedName>
        <fullName evidence="4">Putative ATPase</fullName>
    </submittedName>
</protein>
<evidence type="ECO:0000259" key="2">
    <source>
        <dbReference type="SMART" id="SM00382"/>
    </source>
</evidence>
<evidence type="ECO:0000313" key="5">
    <source>
        <dbReference type="Proteomes" id="UP000539473"/>
    </source>
</evidence>
<dbReference type="Pfam" id="PF13304">
    <property type="entry name" value="AAA_21"/>
    <property type="match status" value="1"/>
</dbReference>
<dbReference type="Pfam" id="PF13476">
    <property type="entry name" value="AAA_23"/>
    <property type="match status" value="1"/>
</dbReference>
<dbReference type="EMBL" id="JACHFK010000013">
    <property type="protein sequence ID" value="MBB5378575.1"/>
    <property type="molecule type" value="Genomic_DNA"/>
</dbReference>
<reference evidence="3" key="1">
    <citation type="journal article" date="2014" name="Int. J. Syst. Evol. Microbiol.">
        <title>Complete genome of a new Firmicutes species belonging to the dominant human colonic microbiota ('Ruminococcus bicirculans') reveals two chromosomes and a selective capacity to utilize plant glucans.</title>
        <authorList>
            <consortium name="NISC Comparative Sequencing Program"/>
            <person name="Wegmann U."/>
            <person name="Louis P."/>
            <person name="Goesmann A."/>
            <person name="Henrissat B."/>
            <person name="Duncan S.H."/>
            <person name="Flint H.J."/>
        </authorList>
    </citation>
    <scope>NUCLEOTIDE SEQUENCE</scope>
    <source>
        <strain evidence="3">CGMCC 1.18437</strain>
    </source>
</reference>
<dbReference type="InterPro" id="IPR027417">
    <property type="entry name" value="P-loop_NTPase"/>
</dbReference>
<reference evidence="3" key="4">
    <citation type="submission" date="2024-05" db="EMBL/GenBank/DDBJ databases">
        <authorList>
            <person name="Sun Q."/>
            <person name="Zhou Y."/>
        </authorList>
    </citation>
    <scope>NUCLEOTIDE SEQUENCE</scope>
    <source>
        <strain evidence="3">CGMCC 1.18437</strain>
    </source>
</reference>
<evidence type="ECO:0000313" key="6">
    <source>
        <dbReference type="Proteomes" id="UP000619376"/>
    </source>
</evidence>
<keyword evidence="6" id="KW-1185">Reference proteome</keyword>
<reference evidence="4 5" key="3">
    <citation type="submission" date="2020-08" db="EMBL/GenBank/DDBJ databases">
        <title>Genomic Encyclopedia of Type Strains, Phase IV (KMG-IV): sequencing the most valuable type-strain genomes for metagenomic binning, comparative biology and taxonomic classification.</title>
        <authorList>
            <person name="Goeker M."/>
        </authorList>
    </citation>
    <scope>NUCLEOTIDE SEQUENCE [LARGE SCALE GENOMIC DNA]</scope>
    <source>
        <strain evidence="4 5">DSM 27521</strain>
    </source>
</reference>